<reference evidence="1 2" key="1">
    <citation type="journal article" date="2014" name="Genome Announc.">
        <title>Draft Genome Sequence of Streptomyces roseochromogenes subsp. oscitans DS 12.976, Producer of the Aminocoumarin Antibiotic Clorobiocin.</title>
        <authorList>
            <person name="Ruckert C."/>
            <person name="Kalinowski J."/>
            <person name="Heide L."/>
            <person name="Apel A.K."/>
        </authorList>
    </citation>
    <scope>NUCLEOTIDE SEQUENCE [LARGE SCALE GENOMIC DNA]</scope>
    <source>
        <strain evidence="1 2">DS 12.976</strain>
    </source>
</reference>
<organism evidence="1 2">
    <name type="scientific">Streptomyces roseochromogenus subsp. oscitans DS 12.976</name>
    <dbReference type="NCBI Taxonomy" id="1352936"/>
    <lineage>
        <taxon>Bacteria</taxon>
        <taxon>Bacillati</taxon>
        <taxon>Actinomycetota</taxon>
        <taxon>Actinomycetes</taxon>
        <taxon>Kitasatosporales</taxon>
        <taxon>Streptomycetaceae</taxon>
        <taxon>Streptomyces</taxon>
    </lineage>
</organism>
<evidence type="ECO:0000313" key="1">
    <source>
        <dbReference type="EMBL" id="EST18747.1"/>
    </source>
</evidence>
<dbReference type="AlphaFoldDB" id="V6JFS8"/>
<name>V6JFS8_STRRC</name>
<dbReference type="EMBL" id="AWQX01000387">
    <property type="protein sequence ID" value="EST18747.1"/>
    <property type="molecule type" value="Genomic_DNA"/>
</dbReference>
<dbReference type="STRING" id="1352936.M878_44435"/>
<proteinExistence type="predicted"/>
<evidence type="ECO:0000313" key="2">
    <source>
        <dbReference type="Proteomes" id="UP000017984"/>
    </source>
</evidence>
<dbReference type="HOGENOM" id="CLU_1883180_0_0_11"/>
<keyword evidence="2" id="KW-1185">Reference proteome</keyword>
<sequence length="145" mass="15613">MLPWGPVAGLAMEGTAYHFHSHLDVIVDGRPVQVPANLGVDLAARKWSELHTHDASGVIHIEAPAKRRYVLGQLFNEWDVRLNARQVGGLKAAGGKRLAAYVDGKRVSGNPAAIELTAHREIALVYGAPDIKVKVPSSYAFSLGD</sequence>
<comment type="caution">
    <text evidence="1">The sequence shown here is derived from an EMBL/GenBank/DDBJ whole genome shotgun (WGS) entry which is preliminary data.</text>
</comment>
<gene>
    <name evidence="1" type="ORF">M878_44435</name>
</gene>
<dbReference type="Proteomes" id="UP000017984">
    <property type="component" value="Chromosome"/>
</dbReference>
<protein>
    <submittedName>
        <fullName evidence="1">Uncharacterized protein</fullName>
    </submittedName>
</protein>
<dbReference type="PATRIC" id="fig|1352936.5.peg.9225"/>
<accession>V6JFS8</accession>